<dbReference type="Proteomes" id="UP001060215">
    <property type="component" value="Chromosome 10"/>
</dbReference>
<evidence type="ECO:0000313" key="1">
    <source>
        <dbReference type="EMBL" id="KAI7998287.1"/>
    </source>
</evidence>
<evidence type="ECO:0000313" key="2">
    <source>
        <dbReference type="Proteomes" id="UP001060215"/>
    </source>
</evidence>
<proteinExistence type="predicted"/>
<comment type="caution">
    <text evidence="1">The sequence shown here is derived from an EMBL/GenBank/DDBJ whole genome shotgun (WGS) entry which is preliminary data.</text>
</comment>
<gene>
    <name evidence="1" type="ORF">LOK49_LG10G00959</name>
</gene>
<protein>
    <submittedName>
        <fullName evidence="1">Uncharacterized protein</fullName>
    </submittedName>
</protein>
<accession>A0ACC0GD10</accession>
<sequence length="92" mass="10379">MKEGRKEGRDEEEEEEEEDDGIKRMKEGRDDDEEEDGMNLFGEIGWVGGCNCPCKTLECEGKKQKEPNKSQKSGKWGICAPPPTVYGLLFPP</sequence>
<name>A0ACC0GD10_9ERIC</name>
<organism evidence="1 2">
    <name type="scientific">Camellia lanceoleosa</name>
    <dbReference type="NCBI Taxonomy" id="1840588"/>
    <lineage>
        <taxon>Eukaryota</taxon>
        <taxon>Viridiplantae</taxon>
        <taxon>Streptophyta</taxon>
        <taxon>Embryophyta</taxon>
        <taxon>Tracheophyta</taxon>
        <taxon>Spermatophyta</taxon>
        <taxon>Magnoliopsida</taxon>
        <taxon>eudicotyledons</taxon>
        <taxon>Gunneridae</taxon>
        <taxon>Pentapetalae</taxon>
        <taxon>asterids</taxon>
        <taxon>Ericales</taxon>
        <taxon>Theaceae</taxon>
        <taxon>Camellia</taxon>
    </lineage>
</organism>
<dbReference type="EMBL" id="CM045767">
    <property type="protein sequence ID" value="KAI7998287.1"/>
    <property type="molecule type" value="Genomic_DNA"/>
</dbReference>
<keyword evidence="2" id="KW-1185">Reference proteome</keyword>
<reference evidence="1 2" key="1">
    <citation type="journal article" date="2022" name="Plant J.">
        <title>Chromosome-level genome of Camellia lanceoleosa provides a valuable resource for understanding genome evolution and self-incompatibility.</title>
        <authorList>
            <person name="Gong W."/>
            <person name="Xiao S."/>
            <person name="Wang L."/>
            <person name="Liao Z."/>
            <person name="Chang Y."/>
            <person name="Mo W."/>
            <person name="Hu G."/>
            <person name="Li W."/>
            <person name="Zhao G."/>
            <person name="Zhu H."/>
            <person name="Hu X."/>
            <person name="Ji K."/>
            <person name="Xiang X."/>
            <person name="Song Q."/>
            <person name="Yuan D."/>
            <person name="Jin S."/>
            <person name="Zhang L."/>
        </authorList>
    </citation>
    <scope>NUCLEOTIDE SEQUENCE [LARGE SCALE GENOMIC DNA]</scope>
    <source>
        <strain evidence="1">SQ_2022a</strain>
    </source>
</reference>